<reference evidence="7 8" key="1">
    <citation type="submission" date="2009-04" db="EMBL/GenBank/DDBJ databases">
        <authorList>
            <person name="Reysenbach A.-L."/>
            <person name="Heidelberg J.F."/>
            <person name="Nelson W.C."/>
        </authorList>
    </citation>
    <scope>NUCLEOTIDE SEQUENCE [LARGE SCALE GENOMIC DNA]</scope>
    <source>
        <strain evidence="7 8">SS-5</strain>
    </source>
</reference>
<name>C4FM21_9AQUI</name>
<dbReference type="PANTHER" id="PTHR33602">
    <property type="entry name" value="REGULATORY PROTEIN RECX FAMILY PROTEIN"/>
    <property type="match status" value="1"/>
</dbReference>
<proteinExistence type="inferred from homology"/>
<feature type="domain" description="RecX first three-helical" evidence="6">
    <location>
        <begin position="6"/>
        <end position="44"/>
    </location>
</feature>
<dbReference type="PANTHER" id="PTHR33602:SF1">
    <property type="entry name" value="REGULATORY PROTEIN RECX FAMILY PROTEIN"/>
    <property type="match status" value="1"/>
</dbReference>
<dbReference type="Gene3D" id="1.10.10.10">
    <property type="entry name" value="Winged helix-like DNA-binding domain superfamily/Winged helix DNA-binding domain"/>
    <property type="match status" value="1"/>
</dbReference>
<dbReference type="Pfam" id="PF21982">
    <property type="entry name" value="RecX_HTH1"/>
    <property type="match status" value="1"/>
</dbReference>
<dbReference type="RefSeq" id="WP_007548093.1">
    <property type="nucleotide sequence ID" value="NZ_ABZS01000198.1"/>
</dbReference>
<comment type="subcellular location">
    <subcellularLocation>
        <location evidence="1 5">Cytoplasm</location>
    </subcellularLocation>
</comment>
<dbReference type="AlphaFoldDB" id="C4FM21"/>
<evidence type="ECO:0000256" key="1">
    <source>
        <dbReference type="ARBA" id="ARBA00004496"/>
    </source>
</evidence>
<dbReference type="OrthoDB" id="9804967at2"/>
<dbReference type="HAMAP" id="MF_01114">
    <property type="entry name" value="RecX"/>
    <property type="match status" value="1"/>
</dbReference>
<protein>
    <recommendedName>
        <fullName evidence="3 5">Regulatory protein RecX</fullName>
    </recommendedName>
</protein>
<keyword evidence="8" id="KW-1185">Reference proteome</keyword>
<dbReference type="GO" id="GO:0006282">
    <property type="term" value="P:regulation of DNA repair"/>
    <property type="evidence" value="ECO:0007669"/>
    <property type="project" value="UniProtKB-UniRule"/>
</dbReference>
<sequence>MDSRIKSYALKLLSKRDYFEEELKQRLLKKGFDKEKIAEVLAYLKQQNLLNDEKLKERLKEKSINKGESSLKIKQKIYQKTGEFIEISEDEELESAINLLKRSFKKEKTFENVVKFLKNRGFRYSVISKATNKFLNEEL</sequence>
<dbReference type="InterPro" id="IPR053926">
    <property type="entry name" value="RecX_HTH_1st"/>
</dbReference>
<comment type="function">
    <text evidence="5">Modulates RecA activity.</text>
</comment>
<keyword evidence="4 5" id="KW-0963">Cytoplasm</keyword>
<dbReference type="InterPro" id="IPR036388">
    <property type="entry name" value="WH-like_DNA-bd_sf"/>
</dbReference>
<evidence type="ECO:0000256" key="5">
    <source>
        <dbReference type="HAMAP-Rule" id="MF_01114"/>
    </source>
</evidence>
<gene>
    <name evidence="5" type="primary">recX</name>
    <name evidence="7" type="ORF">SULYE_1625</name>
</gene>
<dbReference type="EMBL" id="ABZS01000198">
    <property type="protein sequence ID" value="EEP59880.1"/>
    <property type="molecule type" value="Genomic_DNA"/>
</dbReference>
<accession>C4FM21</accession>
<dbReference type="InterPro" id="IPR003783">
    <property type="entry name" value="Regulatory_RecX"/>
</dbReference>
<organism evidence="7 8">
    <name type="scientific">Sulfurihydrogenibium yellowstonense SS-5</name>
    <dbReference type="NCBI Taxonomy" id="432331"/>
    <lineage>
        <taxon>Bacteria</taxon>
        <taxon>Pseudomonadati</taxon>
        <taxon>Aquificota</taxon>
        <taxon>Aquificia</taxon>
        <taxon>Aquificales</taxon>
        <taxon>Hydrogenothermaceae</taxon>
        <taxon>Sulfurihydrogenibium</taxon>
    </lineage>
</organism>
<comment type="caution">
    <text evidence="7">The sequence shown here is derived from an EMBL/GenBank/DDBJ whole genome shotgun (WGS) entry which is preliminary data.</text>
</comment>
<evidence type="ECO:0000313" key="7">
    <source>
        <dbReference type="EMBL" id="EEP59880.1"/>
    </source>
</evidence>
<evidence type="ECO:0000256" key="4">
    <source>
        <dbReference type="ARBA" id="ARBA00022490"/>
    </source>
</evidence>
<evidence type="ECO:0000256" key="2">
    <source>
        <dbReference type="ARBA" id="ARBA00009695"/>
    </source>
</evidence>
<comment type="similarity">
    <text evidence="2 5">Belongs to the RecX family.</text>
</comment>
<evidence type="ECO:0000259" key="6">
    <source>
        <dbReference type="Pfam" id="PF21982"/>
    </source>
</evidence>
<evidence type="ECO:0000313" key="8">
    <source>
        <dbReference type="Proteomes" id="UP000005540"/>
    </source>
</evidence>
<dbReference type="Proteomes" id="UP000005540">
    <property type="component" value="Unassembled WGS sequence"/>
</dbReference>
<evidence type="ECO:0000256" key="3">
    <source>
        <dbReference type="ARBA" id="ARBA00018111"/>
    </source>
</evidence>
<dbReference type="GO" id="GO:0005737">
    <property type="term" value="C:cytoplasm"/>
    <property type="evidence" value="ECO:0007669"/>
    <property type="project" value="UniProtKB-SubCell"/>
</dbReference>